<evidence type="ECO:0000313" key="1">
    <source>
        <dbReference type="EMBL" id="MPN30253.1"/>
    </source>
</evidence>
<protein>
    <submittedName>
        <fullName evidence="1">Uncharacterized protein</fullName>
    </submittedName>
</protein>
<name>A0A645H345_9ZZZZ</name>
<dbReference type="EMBL" id="VSSQ01081302">
    <property type="protein sequence ID" value="MPN30253.1"/>
    <property type="molecule type" value="Genomic_DNA"/>
</dbReference>
<comment type="caution">
    <text evidence="1">The sequence shown here is derived from an EMBL/GenBank/DDBJ whole genome shotgun (WGS) entry which is preliminary data.</text>
</comment>
<reference evidence="1" key="1">
    <citation type="submission" date="2019-08" db="EMBL/GenBank/DDBJ databases">
        <authorList>
            <person name="Kucharzyk K."/>
            <person name="Murdoch R.W."/>
            <person name="Higgins S."/>
            <person name="Loffler F."/>
        </authorList>
    </citation>
    <scope>NUCLEOTIDE SEQUENCE</scope>
</reference>
<dbReference type="AlphaFoldDB" id="A0A645H345"/>
<organism evidence="1">
    <name type="scientific">bioreactor metagenome</name>
    <dbReference type="NCBI Taxonomy" id="1076179"/>
    <lineage>
        <taxon>unclassified sequences</taxon>
        <taxon>metagenomes</taxon>
        <taxon>ecological metagenomes</taxon>
    </lineage>
</organism>
<gene>
    <name evidence="1" type="ORF">SDC9_177716</name>
</gene>
<proteinExistence type="predicted"/>
<sequence length="72" mass="8252">MGSLEKKLHRCIFSVHSSSSGTGLRTVLFFRFDQYADEKICSDYRDCKALVYPALQHFLQQHTLGGPYARIL</sequence>
<accession>A0A645H345</accession>